<dbReference type="Gene3D" id="3.40.605.10">
    <property type="entry name" value="Aldehyde Dehydrogenase, Chain A, domain 1"/>
    <property type="match status" value="1"/>
</dbReference>
<dbReference type="Pfam" id="PF00171">
    <property type="entry name" value="Aldedh"/>
    <property type="match status" value="1"/>
</dbReference>
<dbReference type="InterPro" id="IPR016161">
    <property type="entry name" value="Ald_DH/histidinol_DH"/>
</dbReference>
<comment type="similarity">
    <text evidence="1 4">Belongs to the aldehyde dehydrogenase family.</text>
</comment>
<dbReference type="EC" id="1.2.1.16" evidence="6"/>
<dbReference type="Proteomes" id="UP000028073">
    <property type="component" value="Unassembled WGS sequence"/>
</dbReference>
<comment type="caution">
    <text evidence="6">The sequence shown here is derived from an EMBL/GenBank/DDBJ whole genome shotgun (WGS) entry which is preliminary data.</text>
</comment>
<evidence type="ECO:0000313" key="7">
    <source>
        <dbReference type="Proteomes" id="UP000028073"/>
    </source>
</evidence>
<dbReference type="InterPro" id="IPR010102">
    <property type="entry name" value="Succ_semiAld_DH"/>
</dbReference>
<dbReference type="InterPro" id="IPR029510">
    <property type="entry name" value="Ald_DH_CS_GLU"/>
</dbReference>
<dbReference type="Gene3D" id="3.40.309.10">
    <property type="entry name" value="Aldehyde Dehydrogenase, Chain A, domain 2"/>
    <property type="match status" value="1"/>
</dbReference>
<dbReference type="InterPro" id="IPR050740">
    <property type="entry name" value="Aldehyde_DH_Superfamily"/>
</dbReference>
<dbReference type="NCBIfam" id="TIGR01780">
    <property type="entry name" value="SSADH"/>
    <property type="match status" value="1"/>
</dbReference>
<dbReference type="PROSITE" id="PS00687">
    <property type="entry name" value="ALDEHYDE_DEHYDR_GLU"/>
    <property type="match status" value="1"/>
</dbReference>
<dbReference type="PANTHER" id="PTHR43353">
    <property type="entry name" value="SUCCINATE-SEMIALDEHYDE DEHYDROGENASE, MITOCHONDRIAL"/>
    <property type="match status" value="1"/>
</dbReference>
<organism evidence="6 7">
    <name type="scientific">Endozoicomonas numazuensis</name>
    <dbReference type="NCBI Taxonomy" id="1137799"/>
    <lineage>
        <taxon>Bacteria</taxon>
        <taxon>Pseudomonadati</taxon>
        <taxon>Pseudomonadota</taxon>
        <taxon>Gammaproteobacteria</taxon>
        <taxon>Oceanospirillales</taxon>
        <taxon>Endozoicomonadaceae</taxon>
        <taxon>Endozoicomonas</taxon>
    </lineage>
</organism>
<evidence type="ECO:0000313" key="6">
    <source>
        <dbReference type="EMBL" id="KEQ18118.1"/>
    </source>
</evidence>
<reference evidence="6 7" key="1">
    <citation type="submission" date="2014-06" db="EMBL/GenBank/DDBJ databases">
        <title>Whole Genome Sequences of Three Symbiotic Endozoicomonas Bacteria.</title>
        <authorList>
            <person name="Neave M.J."/>
            <person name="Apprill A."/>
            <person name="Voolstra C.R."/>
        </authorList>
    </citation>
    <scope>NUCLEOTIDE SEQUENCE [LARGE SCALE GENOMIC DNA]</scope>
    <source>
        <strain evidence="6 7">DSM 25634</strain>
    </source>
</reference>
<dbReference type="FunFam" id="3.40.309.10:FF:000004">
    <property type="entry name" value="Succinate-semialdehyde dehydrogenase I"/>
    <property type="match status" value="1"/>
</dbReference>
<dbReference type="InterPro" id="IPR016162">
    <property type="entry name" value="Ald_DH_N"/>
</dbReference>
<sequence length="481" mass="52225">MKLHDTSLFKQQAYVNGEWVSADKTLPVHNPATGNVIAYIPMLGASDIRTAIKAAESAFHDWRAKTAAERSTLLRQWYRLILDNQDDLATLMTTEQGKPLRESKAEVGYGASFIEWYAEEAKRAYGDLIPATRSSQRIMVTREPVGVVAAITPWNFPNAMIARKVAPALAAGCTIIIKPSELTPLSAFAMAELAERAGIPAGVINIVTGDAKEIGAELTSSTIIRKLSFTGSTAVGKLLMKQCADSVKKVSLELGGNAPFIVFDDANVEQAIQGAIASKYRNSGQTCVCMNRLFVQEGIYDEFVEKFAEAVSKLTVGPGLDGDFNQGPLINEAALLKTKSMVDDALAKKGRLLTGGRPHSLGGLFYEPTVLANAAMDMKCYQEEIFGPVAPVFRFHHEDDVITMANDTRYGLAAYFYANDLSRVFRVTESLEYGMVAVNEGVLSTEVAPFGGIKESGIGREGSKYGLDEYLEMKYVLLGGI</sequence>
<dbReference type="FunFam" id="3.40.605.10:FF:000026">
    <property type="entry name" value="Aldehyde dehydrogenase, putative"/>
    <property type="match status" value="1"/>
</dbReference>
<evidence type="ECO:0000256" key="3">
    <source>
        <dbReference type="PROSITE-ProRule" id="PRU10007"/>
    </source>
</evidence>
<dbReference type="AlphaFoldDB" id="A0A081NI45"/>
<accession>A0A081NI45</accession>
<evidence type="ECO:0000259" key="5">
    <source>
        <dbReference type="Pfam" id="PF00171"/>
    </source>
</evidence>
<dbReference type="eggNOG" id="COG1012">
    <property type="taxonomic scope" value="Bacteria"/>
</dbReference>
<evidence type="ECO:0000256" key="2">
    <source>
        <dbReference type="ARBA" id="ARBA00023002"/>
    </source>
</evidence>
<dbReference type="InterPro" id="IPR016160">
    <property type="entry name" value="Ald_DH_CS_CYS"/>
</dbReference>
<dbReference type="InterPro" id="IPR016163">
    <property type="entry name" value="Ald_DH_C"/>
</dbReference>
<dbReference type="GO" id="GO:0009450">
    <property type="term" value="P:gamma-aminobutyric acid catabolic process"/>
    <property type="evidence" value="ECO:0007669"/>
    <property type="project" value="InterPro"/>
</dbReference>
<evidence type="ECO:0000256" key="4">
    <source>
        <dbReference type="RuleBase" id="RU003345"/>
    </source>
</evidence>
<keyword evidence="2 4" id="KW-0560">Oxidoreductase</keyword>
<dbReference type="SUPFAM" id="SSF53720">
    <property type="entry name" value="ALDH-like"/>
    <property type="match status" value="1"/>
</dbReference>
<dbReference type="PANTHER" id="PTHR43353:SF5">
    <property type="entry name" value="SUCCINATE-SEMIALDEHYDE DEHYDROGENASE, MITOCHONDRIAL"/>
    <property type="match status" value="1"/>
</dbReference>
<dbReference type="FunFam" id="3.40.605.10:FF:000005">
    <property type="entry name" value="Succinate-semialdehyde dehydrogenase I"/>
    <property type="match status" value="1"/>
</dbReference>
<protein>
    <submittedName>
        <fullName evidence="6">Succinate-semialdehyde dehydrogenase</fullName>
        <ecNumber evidence="6">1.2.1.16</ecNumber>
    </submittedName>
</protein>
<dbReference type="CDD" id="cd07103">
    <property type="entry name" value="ALDH_F5_SSADH_GabD"/>
    <property type="match status" value="1"/>
</dbReference>
<feature type="domain" description="Aldehyde dehydrogenase" evidence="5">
    <location>
        <begin position="19"/>
        <end position="476"/>
    </location>
</feature>
<name>A0A081NI45_9GAMM</name>
<dbReference type="InterPro" id="IPR015590">
    <property type="entry name" value="Aldehyde_DH_dom"/>
</dbReference>
<dbReference type="GO" id="GO:0004777">
    <property type="term" value="F:succinate-semialdehyde dehydrogenase (NAD+) activity"/>
    <property type="evidence" value="ECO:0007669"/>
    <property type="project" value="TreeGrafter"/>
</dbReference>
<dbReference type="RefSeq" id="WP_034835205.1">
    <property type="nucleotide sequence ID" value="NZ_JOKH01000002.1"/>
</dbReference>
<dbReference type="STRING" id="1137799.GZ78_11160"/>
<dbReference type="PROSITE" id="PS00070">
    <property type="entry name" value="ALDEHYDE_DEHYDR_CYS"/>
    <property type="match status" value="1"/>
</dbReference>
<dbReference type="EMBL" id="JOKH01000002">
    <property type="protein sequence ID" value="KEQ18118.1"/>
    <property type="molecule type" value="Genomic_DNA"/>
</dbReference>
<gene>
    <name evidence="6" type="primary">gabD</name>
    <name evidence="6" type="ORF">GZ78_11160</name>
</gene>
<proteinExistence type="inferred from homology"/>
<feature type="active site" evidence="3">
    <location>
        <position position="253"/>
    </location>
</feature>
<evidence type="ECO:0000256" key="1">
    <source>
        <dbReference type="ARBA" id="ARBA00009986"/>
    </source>
</evidence>
<keyword evidence="7" id="KW-1185">Reference proteome</keyword>
<dbReference type="OrthoDB" id="9812625at2"/>